<feature type="region of interest" description="Disordered" evidence="1">
    <location>
        <begin position="126"/>
        <end position="147"/>
    </location>
</feature>
<evidence type="ECO:0000256" key="1">
    <source>
        <dbReference type="SAM" id="MobiDB-lite"/>
    </source>
</evidence>
<comment type="caution">
    <text evidence="3">The sequence shown here is derived from an EMBL/GenBank/DDBJ whole genome shotgun (WGS) entry which is preliminary data.</text>
</comment>
<evidence type="ECO:0000313" key="3">
    <source>
        <dbReference type="EMBL" id="KAI8577998.1"/>
    </source>
</evidence>
<dbReference type="AlphaFoldDB" id="A0AAD5HDA7"/>
<reference evidence="3" key="2">
    <citation type="journal article" date="2022" name="Proc. Natl. Acad. Sci. U.S.A.">
        <title>Diploid-dominant life cycles characterize the early evolution of Fungi.</title>
        <authorList>
            <person name="Amses K.R."/>
            <person name="Simmons D.R."/>
            <person name="Longcore J.E."/>
            <person name="Mondo S.J."/>
            <person name="Seto K."/>
            <person name="Jeronimo G.H."/>
            <person name="Bonds A.E."/>
            <person name="Quandt C.A."/>
            <person name="Davis W.J."/>
            <person name="Chang Y."/>
            <person name="Federici B.A."/>
            <person name="Kuo A."/>
            <person name="LaButti K."/>
            <person name="Pangilinan J."/>
            <person name="Andreopoulos W."/>
            <person name="Tritt A."/>
            <person name="Riley R."/>
            <person name="Hundley H."/>
            <person name="Johnson J."/>
            <person name="Lipzen A."/>
            <person name="Barry K."/>
            <person name="Lang B.F."/>
            <person name="Cuomo C.A."/>
            <person name="Buchler N.E."/>
            <person name="Grigoriev I.V."/>
            <person name="Spatafora J.W."/>
            <person name="Stajich J.E."/>
            <person name="James T.Y."/>
        </authorList>
    </citation>
    <scope>NUCLEOTIDE SEQUENCE</scope>
    <source>
        <strain evidence="3">AG</strain>
    </source>
</reference>
<keyword evidence="2" id="KW-0812">Transmembrane</keyword>
<proteinExistence type="predicted"/>
<feature type="region of interest" description="Disordered" evidence="1">
    <location>
        <begin position="435"/>
        <end position="484"/>
    </location>
</feature>
<sequence length="532" mass="59008">MWLNPPKRLIGGNKQWTTIAHSDNLCVQASPQGRPRSIYRLVTRRYPNYKLSESYDQETIYQAFTLVAEQLRELDGKVTSKRIAKHVHQLLLQNNKLFSLTSSSTAVTDEDESDYEANGSPLAMQGLSASVSSTSSDETPQPTATPDLIPISTIKTQIHQTAAEIPITPPADIQLPPLELPRITSLELVETPEEVDIGNNFLENTAWVDPDLMAAFSYFFEGPQLGRSGESGNVKRKRKSDAEKKRDPQSLLDIPFMFISLLTYPEVPQEADNDKAQKIRFTALREISFVRNRRRMLLGITFYCLFLRFCSFDFFLFALFCTNCGMLYLMKKSGSVNVTMAKRAVRQRITWARQWTGLLLSRNNNTEKSSSSNKEKSKTLPTTLQRKQTASSIGSVAMLRTNSSPVEVRPPTSPVPTGASGSRFSSFGKALFRHKSSKGNSSIPPSSANPETLKVDTRKVSRNSTMKSPDVDTPPAVSPPIQKSLSDASLPKLMASHSLDEIINLNSEEIGSGALETVDKTSKAAKRISSSF</sequence>
<name>A0AAD5HDA7_UMBRA</name>
<organism evidence="3 4">
    <name type="scientific">Umbelopsis ramanniana AG</name>
    <dbReference type="NCBI Taxonomy" id="1314678"/>
    <lineage>
        <taxon>Eukaryota</taxon>
        <taxon>Fungi</taxon>
        <taxon>Fungi incertae sedis</taxon>
        <taxon>Mucoromycota</taxon>
        <taxon>Mucoromycotina</taxon>
        <taxon>Umbelopsidomycetes</taxon>
        <taxon>Umbelopsidales</taxon>
        <taxon>Umbelopsidaceae</taxon>
        <taxon>Umbelopsis</taxon>
    </lineage>
</organism>
<feature type="region of interest" description="Disordered" evidence="1">
    <location>
        <begin position="363"/>
        <end position="423"/>
    </location>
</feature>
<keyword evidence="2" id="KW-0472">Membrane</keyword>
<keyword evidence="2" id="KW-1133">Transmembrane helix</keyword>
<feature type="transmembrane region" description="Helical" evidence="2">
    <location>
        <begin position="297"/>
        <end position="320"/>
    </location>
</feature>
<gene>
    <name evidence="3" type="ORF">K450DRAFT_249446</name>
</gene>
<dbReference type="Proteomes" id="UP001206595">
    <property type="component" value="Unassembled WGS sequence"/>
</dbReference>
<dbReference type="GeneID" id="75915745"/>
<evidence type="ECO:0000313" key="4">
    <source>
        <dbReference type="Proteomes" id="UP001206595"/>
    </source>
</evidence>
<keyword evidence="4" id="KW-1185">Reference proteome</keyword>
<reference evidence="3" key="1">
    <citation type="submission" date="2021-06" db="EMBL/GenBank/DDBJ databases">
        <authorList>
            <consortium name="DOE Joint Genome Institute"/>
            <person name="Mondo S.J."/>
            <person name="Amses K.R."/>
            <person name="Simmons D.R."/>
            <person name="Longcore J.E."/>
            <person name="Seto K."/>
            <person name="Alves G.H."/>
            <person name="Bonds A.E."/>
            <person name="Quandt C.A."/>
            <person name="Davis W.J."/>
            <person name="Chang Y."/>
            <person name="Letcher P.M."/>
            <person name="Powell M.J."/>
            <person name="Kuo A."/>
            <person name="Labutti K."/>
            <person name="Pangilinan J."/>
            <person name="Andreopoulos W."/>
            <person name="Tritt A."/>
            <person name="Riley R."/>
            <person name="Hundley H."/>
            <person name="Johnson J."/>
            <person name="Lipzen A."/>
            <person name="Barry K."/>
            <person name="Berbee M.L."/>
            <person name="Buchler N.E."/>
            <person name="Grigoriev I.V."/>
            <person name="Spatafora J.W."/>
            <person name="Stajich J.E."/>
            <person name="James T.Y."/>
        </authorList>
    </citation>
    <scope>NUCLEOTIDE SEQUENCE</scope>
    <source>
        <strain evidence="3">AG</strain>
    </source>
</reference>
<protein>
    <submittedName>
        <fullName evidence="3">Uncharacterized protein</fullName>
    </submittedName>
</protein>
<accession>A0AAD5HDA7</accession>
<dbReference type="EMBL" id="MU620934">
    <property type="protein sequence ID" value="KAI8577998.1"/>
    <property type="molecule type" value="Genomic_DNA"/>
</dbReference>
<feature type="compositionally biased region" description="Low complexity" evidence="1">
    <location>
        <begin position="363"/>
        <end position="372"/>
    </location>
</feature>
<evidence type="ECO:0000256" key="2">
    <source>
        <dbReference type="SAM" id="Phobius"/>
    </source>
</evidence>
<dbReference type="RefSeq" id="XP_051443002.1">
    <property type="nucleotide sequence ID" value="XM_051590402.1"/>
</dbReference>
<feature type="compositionally biased region" description="Polar residues" evidence="1">
    <location>
        <begin position="380"/>
        <end position="405"/>
    </location>
</feature>